<name>A0A3S1BKU2_9BACL</name>
<dbReference type="GO" id="GO:0004386">
    <property type="term" value="F:helicase activity"/>
    <property type="evidence" value="ECO:0007669"/>
    <property type="project" value="UniProtKB-KW"/>
</dbReference>
<keyword evidence="2" id="KW-0378">Hydrolase</keyword>
<evidence type="ECO:0000256" key="3">
    <source>
        <dbReference type="ARBA" id="ARBA00022806"/>
    </source>
</evidence>
<dbReference type="OrthoDB" id="9765670at2"/>
<dbReference type="GO" id="GO:0016787">
    <property type="term" value="F:hydrolase activity"/>
    <property type="evidence" value="ECO:0007669"/>
    <property type="project" value="UniProtKB-KW"/>
</dbReference>
<dbReference type="SUPFAM" id="SSF52540">
    <property type="entry name" value="P-loop containing nucleoside triphosphate hydrolases"/>
    <property type="match status" value="1"/>
</dbReference>
<dbReference type="EMBL" id="RZNY01000016">
    <property type="protein sequence ID" value="RUT43983.1"/>
    <property type="molecule type" value="Genomic_DNA"/>
</dbReference>
<dbReference type="GO" id="GO:0005524">
    <property type="term" value="F:ATP binding"/>
    <property type="evidence" value="ECO:0007669"/>
    <property type="project" value="UniProtKB-KW"/>
</dbReference>
<accession>A0A3S1BKU2</accession>
<dbReference type="InterPro" id="IPR014017">
    <property type="entry name" value="DNA_helicase_UvrD-like_C"/>
</dbReference>
<evidence type="ECO:0000256" key="4">
    <source>
        <dbReference type="ARBA" id="ARBA00022840"/>
    </source>
</evidence>
<evidence type="ECO:0000313" key="7">
    <source>
        <dbReference type="Proteomes" id="UP000279446"/>
    </source>
</evidence>
<protein>
    <recommendedName>
        <fullName evidence="5">UvrD-like helicase C-terminal domain-containing protein</fullName>
    </recommendedName>
</protein>
<dbReference type="AlphaFoldDB" id="A0A3S1BKU2"/>
<comment type="caution">
    <text evidence="6">The sequence shown here is derived from an EMBL/GenBank/DDBJ whole genome shotgun (WGS) entry which is preliminary data.</text>
</comment>
<keyword evidence="1" id="KW-0547">Nucleotide-binding</keyword>
<gene>
    <name evidence="6" type="ORF">EJP82_18800</name>
</gene>
<evidence type="ECO:0000259" key="5">
    <source>
        <dbReference type="Pfam" id="PF13361"/>
    </source>
</evidence>
<dbReference type="Proteomes" id="UP000279446">
    <property type="component" value="Unassembled WGS sequence"/>
</dbReference>
<reference evidence="6 7" key="1">
    <citation type="submission" date="2018-12" db="EMBL/GenBank/DDBJ databases">
        <authorList>
            <person name="Sun L."/>
            <person name="Chen Z."/>
        </authorList>
    </citation>
    <scope>NUCLEOTIDE SEQUENCE [LARGE SCALE GENOMIC DNA]</scope>
    <source>
        <strain evidence="6 7">DSM 15890</strain>
    </source>
</reference>
<sequence>MFIKDYLEAFSVYPYLLDFSNQTYGQWYKIFNKHSSALIQAPYKNLQKFDSEYRDFSEFPTYRTPSGTAKETISIYTGTKNSEHPAVNTIHSVKGKDFEGVMVVSSQRNTGSGHWKQWIESDGEAKRIGYVASTRAKYSLIWAVPTLKKGEKIIIESYGFKAIEIKDDNLGEGKTYTESEDEA</sequence>
<dbReference type="InterPro" id="IPR027417">
    <property type="entry name" value="P-loop_NTPase"/>
</dbReference>
<evidence type="ECO:0000256" key="2">
    <source>
        <dbReference type="ARBA" id="ARBA00022801"/>
    </source>
</evidence>
<keyword evidence="3" id="KW-0347">Helicase</keyword>
<evidence type="ECO:0000313" key="6">
    <source>
        <dbReference type="EMBL" id="RUT43983.1"/>
    </source>
</evidence>
<organism evidence="6 7">
    <name type="scientific">Paenibacillus anaericanus</name>
    <dbReference type="NCBI Taxonomy" id="170367"/>
    <lineage>
        <taxon>Bacteria</taxon>
        <taxon>Bacillati</taxon>
        <taxon>Bacillota</taxon>
        <taxon>Bacilli</taxon>
        <taxon>Bacillales</taxon>
        <taxon>Paenibacillaceae</taxon>
        <taxon>Paenibacillus</taxon>
    </lineage>
</organism>
<keyword evidence="7" id="KW-1185">Reference proteome</keyword>
<proteinExistence type="predicted"/>
<dbReference type="Gene3D" id="3.40.50.300">
    <property type="entry name" value="P-loop containing nucleotide triphosphate hydrolases"/>
    <property type="match status" value="1"/>
</dbReference>
<dbReference type="RefSeq" id="WP_127193605.1">
    <property type="nucleotide sequence ID" value="NZ_RZNY01000016.1"/>
</dbReference>
<dbReference type="Pfam" id="PF13361">
    <property type="entry name" value="UvrD_C"/>
    <property type="match status" value="1"/>
</dbReference>
<keyword evidence="4" id="KW-0067">ATP-binding</keyword>
<evidence type="ECO:0000256" key="1">
    <source>
        <dbReference type="ARBA" id="ARBA00022741"/>
    </source>
</evidence>
<feature type="domain" description="UvrD-like helicase C-terminal" evidence="5">
    <location>
        <begin position="86"/>
        <end position="141"/>
    </location>
</feature>
<dbReference type="Gene3D" id="1.10.486.10">
    <property type="entry name" value="PCRA, domain 4"/>
    <property type="match status" value="1"/>
</dbReference>